<dbReference type="PROSITE" id="PS00814">
    <property type="entry name" value="ADX"/>
    <property type="match status" value="1"/>
</dbReference>
<dbReference type="SUPFAM" id="SSF54292">
    <property type="entry name" value="2Fe-2S ferredoxin-like"/>
    <property type="match status" value="1"/>
</dbReference>
<reference evidence="19" key="1">
    <citation type="submission" date="2025-08" db="UniProtKB">
        <authorList>
            <consortium name="RefSeq"/>
        </authorList>
    </citation>
    <scope>IDENTIFICATION</scope>
</reference>
<dbReference type="InterPro" id="IPR001041">
    <property type="entry name" value="2Fe-2S_ferredoxin-type"/>
</dbReference>
<dbReference type="GO" id="GO:0140647">
    <property type="term" value="P:P450-containing electron transport chain"/>
    <property type="evidence" value="ECO:0007669"/>
    <property type="project" value="InterPro"/>
</dbReference>
<dbReference type="GO" id="GO:0009055">
    <property type="term" value="F:electron transfer activity"/>
    <property type="evidence" value="ECO:0007669"/>
    <property type="project" value="TreeGrafter"/>
</dbReference>
<evidence type="ECO:0000256" key="14">
    <source>
        <dbReference type="ARBA" id="ARBA00023250"/>
    </source>
</evidence>
<evidence type="ECO:0000313" key="18">
    <source>
        <dbReference type="Proteomes" id="UP000515156"/>
    </source>
</evidence>
<evidence type="ECO:0000256" key="2">
    <source>
        <dbReference type="ARBA" id="ARBA00010914"/>
    </source>
</evidence>
<dbReference type="CTD" id="2230"/>
<dbReference type="FunCoup" id="A0A6P7XID0">
    <property type="interactions" value="899"/>
</dbReference>
<keyword evidence="9" id="KW-0411">Iron-sulfur</keyword>
<dbReference type="GO" id="GO:0046872">
    <property type="term" value="F:metal ion binding"/>
    <property type="evidence" value="ECO:0007669"/>
    <property type="project" value="UniProtKB-KW"/>
</dbReference>
<dbReference type="KEGG" id="muo:115467882"/>
<evidence type="ECO:0000256" key="7">
    <source>
        <dbReference type="ARBA" id="ARBA00022982"/>
    </source>
</evidence>
<evidence type="ECO:0000259" key="17">
    <source>
        <dbReference type="PROSITE" id="PS51085"/>
    </source>
</evidence>
<keyword evidence="8" id="KW-0408">Iron</keyword>
<gene>
    <name evidence="19" type="primary">FDX1</name>
</gene>
<dbReference type="InterPro" id="IPR012675">
    <property type="entry name" value="Beta-grasp_dom_sf"/>
</dbReference>
<keyword evidence="4" id="KW-0153">Cholesterol metabolism</keyword>
<keyword evidence="13" id="KW-0753">Steroid metabolism</keyword>
<keyword evidence="18" id="KW-1185">Reference proteome</keyword>
<keyword evidence="11" id="KW-0496">Mitochondrion</keyword>
<dbReference type="PANTHER" id="PTHR23426:SF26">
    <property type="entry name" value="ADRENODOXIN, MITOCHONDRIAL"/>
    <property type="match status" value="1"/>
</dbReference>
<comment type="similarity">
    <text evidence="2">Belongs to the adrenodoxin/putidaredoxin family.</text>
</comment>
<dbReference type="PROSITE" id="PS51085">
    <property type="entry name" value="2FE2S_FER_2"/>
    <property type="match status" value="1"/>
</dbReference>
<dbReference type="Pfam" id="PF00111">
    <property type="entry name" value="Fer2"/>
    <property type="match status" value="1"/>
</dbReference>
<dbReference type="GO" id="GO:0005759">
    <property type="term" value="C:mitochondrial matrix"/>
    <property type="evidence" value="ECO:0007669"/>
    <property type="project" value="UniProtKB-SubCell"/>
</dbReference>
<dbReference type="PANTHER" id="PTHR23426">
    <property type="entry name" value="FERREDOXIN/ADRENODOXIN"/>
    <property type="match status" value="1"/>
</dbReference>
<comment type="cofactor">
    <cofactor evidence="15">
        <name>[2Fe-2S] cluster</name>
        <dbReference type="ChEBI" id="CHEBI:190135"/>
    </cofactor>
</comment>
<keyword evidence="12" id="KW-1207">Sterol metabolism</keyword>
<dbReference type="InterPro" id="IPR001055">
    <property type="entry name" value="Adrenodoxin-like"/>
</dbReference>
<keyword evidence="6" id="KW-0479">Metal-binding</keyword>
<dbReference type="FunFam" id="3.10.20.30:FF:000013">
    <property type="entry name" value="Adrenodoxin, mitochondrial"/>
    <property type="match status" value="1"/>
</dbReference>
<proteinExistence type="inferred from homology"/>
<name>A0A6P7XID0_9AMPH</name>
<evidence type="ECO:0000256" key="13">
    <source>
        <dbReference type="ARBA" id="ARBA00023221"/>
    </source>
</evidence>
<dbReference type="GO" id="GO:0051537">
    <property type="term" value="F:2 iron, 2 sulfur cluster binding"/>
    <property type="evidence" value="ECO:0007669"/>
    <property type="project" value="UniProtKB-KW"/>
</dbReference>
<dbReference type="GO" id="GO:0008203">
    <property type="term" value="P:cholesterol metabolic process"/>
    <property type="evidence" value="ECO:0007669"/>
    <property type="project" value="UniProtKB-KW"/>
</dbReference>
<dbReference type="InterPro" id="IPR036010">
    <property type="entry name" value="2Fe-2S_ferredoxin-like_sf"/>
</dbReference>
<organism evidence="18 19">
    <name type="scientific">Microcaecilia unicolor</name>
    <dbReference type="NCBI Taxonomy" id="1415580"/>
    <lineage>
        <taxon>Eukaryota</taxon>
        <taxon>Metazoa</taxon>
        <taxon>Chordata</taxon>
        <taxon>Craniata</taxon>
        <taxon>Vertebrata</taxon>
        <taxon>Euteleostomi</taxon>
        <taxon>Amphibia</taxon>
        <taxon>Gymnophiona</taxon>
        <taxon>Siphonopidae</taxon>
        <taxon>Microcaecilia</taxon>
    </lineage>
</organism>
<evidence type="ECO:0000256" key="3">
    <source>
        <dbReference type="ARBA" id="ARBA00022448"/>
    </source>
</evidence>
<evidence type="ECO:0000256" key="16">
    <source>
        <dbReference type="ARBA" id="ARBA00042934"/>
    </source>
</evidence>
<evidence type="ECO:0000256" key="9">
    <source>
        <dbReference type="ARBA" id="ARBA00023014"/>
    </source>
</evidence>
<dbReference type="GeneID" id="115467882"/>
<keyword evidence="7" id="KW-0249">Electron transport</keyword>
<evidence type="ECO:0000256" key="5">
    <source>
        <dbReference type="ARBA" id="ARBA00022714"/>
    </source>
</evidence>
<evidence type="ECO:0000313" key="19">
    <source>
        <dbReference type="RefSeq" id="XP_030055242.1"/>
    </source>
</evidence>
<dbReference type="CDD" id="cd00207">
    <property type="entry name" value="fer2"/>
    <property type="match status" value="1"/>
</dbReference>
<protein>
    <recommendedName>
        <fullName evidence="16">Adrenal ferredoxin</fullName>
    </recommendedName>
</protein>
<dbReference type="OrthoDB" id="268593at2759"/>
<evidence type="ECO:0000256" key="11">
    <source>
        <dbReference type="ARBA" id="ARBA00023128"/>
    </source>
</evidence>
<evidence type="ECO:0000256" key="4">
    <source>
        <dbReference type="ARBA" id="ARBA00022548"/>
    </source>
</evidence>
<dbReference type="RefSeq" id="XP_030055242.1">
    <property type="nucleotide sequence ID" value="XM_030199382.1"/>
</dbReference>
<feature type="domain" description="2Fe-2S ferredoxin-type" evidence="17">
    <location>
        <begin position="60"/>
        <end position="164"/>
    </location>
</feature>
<comment type="subcellular location">
    <subcellularLocation>
        <location evidence="1">Mitochondrion matrix</location>
    </subcellularLocation>
</comment>
<evidence type="ECO:0000256" key="8">
    <source>
        <dbReference type="ARBA" id="ARBA00023004"/>
    </source>
</evidence>
<dbReference type="InterPro" id="IPR018298">
    <property type="entry name" value="Adrenodoxin_Fe-S_BS"/>
</dbReference>
<evidence type="ECO:0000256" key="10">
    <source>
        <dbReference type="ARBA" id="ARBA00023098"/>
    </source>
</evidence>
<keyword evidence="10" id="KW-0443">Lipid metabolism</keyword>
<dbReference type="GO" id="GO:0006694">
    <property type="term" value="P:steroid biosynthetic process"/>
    <property type="evidence" value="ECO:0007669"/>
    <property type="project" value="UniProtKB-KW"/>
</dbReference>
<evidence type="ECO:0000256" key="15">
    <source>
        <dbReference type="ARBA" id="ARBA00034078"/>
    </source>
</evidence>
<dbReference type="InParanoid" id="A0A6P7XID0"/>
<keyword evidence="3" id="KW-0813">Transport</keyword>
<dbReference type="Gene3D" id="3.10.20.30">
    <property type="match status" value="1"/>
</dbReference>
<evidence type="ECO:0000256" key="12">
    <source>
        <dbReference type="ARBA" id="ARBA00023166"/>
    </source>
</evidence>
<dbReference type="Proteomes" id="UP000515156">
    <property type="component" value="Chromosome 4"/>
</dbReference>
<keyword evidence="5" id="KW-0001">2Fe-2S</keyword>
<evidence type="ECO:0000256" key="6">
    <source>
        <dbReference type="ARBA" id="ARBA00022723"/>
    </source>
</evidence>
<dbReference type="AlphaFoldDB" id="A0A6P7XID0"/>
<keyword evidence="14" id="KW-0755">Steroidogenesis</keyword>
<sequence>MAVSTAGVVRLLSACRTLTTCGPSLPAALRPGRGWRACWALGVGPSCHVPSRSVSSDDKVTVHFINRDGDRLTAEGKVGESLLDVVVNKNLDIDGFGACEGTLACSTCHLIFEDHVFEQLDPATDEEMDMLDLAYGLTETSRLGCQICLTKKMADMTVRVPEAVADARQTYDMGKNA</sequence>
<evidence type="ECO:0000256" key="1">
    <source>
        <dbReference type="ARBA" id="ARBA00004305"/>
    </source>
</evidence>
<accession>A0A6P7XID0</accession>
<dbReference type="PRINTS" id="PR00355">
    <property type="entry name" value="ADRENODOXIN"/>
</dbReference>